<gene>
    <name evidence="1" type="ORF">S06H3_18604</name>
</gene>
<name>X1LAE6_9ZZZZ</name>
<protein>
    <submittedName>
        <fullName evidence="1">Uncharacterized protein</fullName>
    </submittedName>
</protein>
<sequence>MAIVYRGRNYAFSITATQTVTKTGELAGVVDGDLLICFIAHEDVQDFVAETGEWNEFAVSIGDNSFGTAGFWRIADNEPDEWVFSGTSSDSLVVRQFKTVLDAGEADDVVWDERYISIQDSGLGSEALSILSKVEVQDVGLAVELLGILLKIDVQDLGIGIDKALTKSISGKTVSDSGVGDEAVSKEIVELIARIIGLLEDGLETKAKLEKEKFNIAAKLEEDLSMKGVLKE</sequence>
<evidence type="ECO:0000313" key="1">
    <source>
        <dbReference type="EMBL" id="GAI16038.1"/>
    </source>
</evidence>
<comment type="caution">
    <text evidence="1">The sequence shown here is derived from an EMBL/GenBank/DDBJ whole genome shotgun (WGS) entry which is preliminary data.</text>
</comment>
<reference evidence="1" key="1">
    <citation type="journal article" date="2014" name="Front. Microbiol.">
        <title>High frequency of phylogenetically diverse reductive dehalogenase-homologous genes in deep subseafloor sedimentary metagenomes.</title>
        <authorList>
            <person name="Kawai M."/>
            <person name="Futagami T."/>
            <person name="Toyoda A."/>
            <person name="Takaki Y."/>
            <person name="Nishi S."/>
            <person name="Hori S."/>
            <person name="Arai W."/>
            <person name="Tsubouchi T."/>
            <person name="Morono Y."/>
            <person name="Uchiyama I."/>
            <person name="Ito T."/>
            <person name="Fujiyama A."/>
            <person name="Inagaki F."/>
            <person name="Takami H."/>
        </authorList>
    </citation>
    <scope>NUCLEOTIDE SEQUENCE</scope>
    <source>
        <strain evidence="1">Expedition CK06-06</strain>
    </source>
</reference>
<dbReference type="AlphaFoldDB" id="X1LAE6"/>
<accession>X1LAE6</accession>
<proteinExistence type="predicted"/>
<organism evidence="1">
    <name type="scientific">marine sediment metagenome</name>
    <dbReference type="NCBI Taxonomy" id="412755"/>
    <lineage>
        <taxon>unclassified sequences</taxon>
        <taxon>metagenomes</taxon>
        <taxon>ecological metagenomes</taxon>
    </lineage>
</organism>
<dbReference type="EMBL" id="BARV01009433">
    <property type="protein sequence ID" value="GAI16038.1"/>
    <property type="molecule type" value="Genomic_DNA"/>
</dbReference>